<gene>
    <name evidence="2" type="ORF">BJF93_16350</name>
</gene>
<keyword evidence="3" id="KW-1185">Reference proteome</keyword>
<name>A0A1Q9ASS9_9HYPH</name>
<organism evidence="2 3">
    <name type="scientific">Xaviernesmea oryzae</name>
    <dbReference type="NCBI Taxonomy" id="464029"/>
    <lineage>
        <taxon>Bacteria</taxon>
        <taxon>Pseudomonadati</taxon>
        <taxon>Pseudomonadota</taxon>
        <taxon>Alphaproteobacteria</taxon>
        <taxon>Hyphomicrobiales</taxon>
        <taxon>Rhizobiaceae</taxon>
        <taxon>Rhizobium/Agrobacterium group</taxon>
        <taxon>Xaviernesmea</taxon>
    </lineage>
</organism>
<feature type="transmembrane region" description="Helical" evidence="1">
    <location>
        <begin position="59"/>
        <end position="77"/>
    </location>
</feature>
<dbReference type="RefSeq" id="WP_075628872.1">
    <property type="nucleotide sequence ID" value="NZ_FOAM01000023.1"/>
</dbReference>
<feature type="transmembrane region" description="Helical" evidence="1">
    <location>
        <begin position="12"/>
        <end position="33"/>
    </location>
</feature>
<proteinExistence type="predicted"/>
<comment type="caution">
    <text evidence="2">The sequence shown here is derived from an EMBL/GenBank/DDBJ whole genome shotgun (WGS) entry which is preliminary data.</text>
</comment>
<evidence type="ECO:0000313" key="2">
    <source>
        <dbReference type="EMBL" id="OLP58448.1"/>
    </source>
</evidence>
<evidence type="ECO:0000313" key="3">
    <source>
        <dbReference type="Proteomes" id="UP000186364"/>
    </source>
</evidence>
<dbReference type="InterPro" id="IPR046087">
    <property type="entry name" value="DUF6105"/>
</dbReference>
<accession>A0A1Q9ASS9</accession>
<dbReference type="AlphaFoldDB" id="A0A1Q9ASS9"/>
<dbReference type="EMBL" id="MKIP01000057">
    <property type="protein sequence ID" value="OLP58448.1"/>
    <property type="molecule type" value="Genomic_DNA"/>
</dbReference>
<dbReference type="Pfam" id="PF19600">
    <property type="entry name" value="DUF6105"/>
    <property type="match status" value="1"/>
</dbReference>
<sequence length="120" mass="13401">MKWVLIAWGGPLLFLSCWYGLSFYDLNFGLYFFSRDMHDLVMQIYGSALGLPPEAIPPLVARALAFDTLLVFGLLALRRRKTITGWIRRRLARAQQVVEVQSEPSVDAARASAVSLSSAP</sequence>
<reference evidence="2 3" key="1">
    <citation type="submission" date="2016-09" db="EMBL/GenBank/DDBJ databases">
        <title>Rhizobium sp. nov., a novel species isolated from the rice rhizosphere.</title>
        <authorList>
            <person name="Zhao J."/>
            <person name="Zhang X."/>
        </authorList>
    </citation>
    <scope>NUCLEOTIDE SEQUENCE [LARGE SCALE GENOMIC DNA]</scope>
    <source>
        <strain evidence="2 3">1.7048</strain>
    </source>
</reference>
<keyword evidence="1" id="KW-0472">Membrane</keyword>
<dbReference type="OrthoDB" id="7906687at2"/>
<keyword evidence="1" id="KW-0812">Transmembrane</keyword>
<keyword evidence="1" id="KW-1133">Transmembrane helix</keyword>
<evidence type="ECO:0000256" key="1">
    <source>
        <dbReference type="SAM" id="Phobius"/>
    </source>
</evidence>
<protein>
    <submittedName>
        <fullName evidence="2">Uncharacterized protein</fullName>
    </submittedName>
</protein>
<dbReference type="PROSITE" id="PS51257">
    <property type="entry name" value="PROKAR_LIPOPROTEIN"/>
    <property type="match status" value="1"/>
</dbReference>
<dbReference type="Proteomes" id="UP000186364">
    <property type="component" value="Unassembled WGS sequence"/>
</dbReference>